<evidence type="ECO:0000313" key="6">
    <source>
        <dbReference type="Proteomes" id="UP001152797"/>
    </source>
</evidence>
<evidence type="ECO:0000313" key="5">
    <source>
        <dbReference type="EMBL" id="CAL4800370.1"/>
    </source>
</evidence>
<organism evidence="3">
    <name type="scientific">Cladocopium goreaui</name>
    <dbReference type="NCBI Taxonomy" id="2562237"/>
    <lineage>
        <taxon>Eukaryota</taxon>
        <taxon>Sar</taxon>
        <taxon>Alveolata</taxon>
        <taxon>Dinophyceae</taxon>
        <taxon>Suessiales</taxon>
        <taxon>Symbiodiniaceae</taxon>
        <taxon>Cladocopium</taxon>
    </lineage>
</organism>
<dbReference type="GO" id="GO:0005615">
    <property type="term" value="C:extracellular space"/>
    <property type="evidence" value="ECO:0007669"/>
    <property type="project" value="TreeGrafter"/>
</dbReference>
<dbReference type="OrthoDB" id="413402at2759"/>
<dbReference type="Proteomes" id="UP001152797">
    <property type="component" value="Unassembled WGS sequence"/>
</dbReference>
<evidence type="ECO:0000256" key="1">
    <source>
        <dbReference type="ARBA" id="ARBA00044953"/>
    </source>
</evidence>
<feature type="domain" description="Menorin-like" evidence="2">
    <location>
        <begin position="11"/>
        <end position="247"/>
    </location>
</feature>
<gene>
    <name evidence="3" type="ORF">C1SCF055_LOCUS38063</name>
</gene>
<evidence type="ECO:0000313" key="4">
    <source>
        <dbReference type="EMBL" id="CAL1166433.1"/>
    </source>
</evidence>
<dbReference type="EMBL" id="CAMXCT020005691">
    <property type="protein sequence ID" value="CAL1166433.1"/>
    <property type="molecule type" value="Genomic_DNA"/>
</dbReference>
<name>A0A9P1DMZ4_9DINO</name>
<sequence>MAWLFPAAEQQWAHSCCSASSLESAFQGPVTAIEADILMGTIESEHGEVPIMAHPPCRTSDLSFEDFWQRCLAEARHHLKLDFKDLRSLQLCLPTVQASKCRLAAQGQGVWINADILPGPNRREPCPIQAEDFMMAVKQWAPGVPLSLGWRVSLAGSDAYTADDVSRMLQVCDSLEAERPEKSEKSLLVFAISARLALRDPGPLLQLLEQKPLSQLLLWTGTGEPALHASSCSKLSKSFPEDRVGMDCRVTESAWEAASNGFKLTCLACLARVGRLVPCLMCS</sequence>
<evidence type="ECO:0000313" key="3">
    <source>
        <dbReference type="EMBL" id="CAI4013058.1"/>
    </source>
</evidence>
<protein>
    <submittedName>
        <fullName evidence="5">Protein FAM151A</fullName>
    </submittedName>
</protein>
<keyword evidence="6" id="KW-1185">Reference proteome</keyword>
<dbReference type="EMBL" id="CAMXCT030005691">
    <property type="protein sequence ID" value="CAL4800370.1"/>
    <property type="molecule type" value="Genomic_DNA"/>
</dbReference>
<reference evidence="3" key="1">
    <citation type="submission" date="2022-10" db="EMBL/GenBank/DDBJ databases">
        <authorList>
            <person name="Chen Y."/>
            <person name="Dougan E. K."/>
            <person name="Chan C."/>
            <person name="Rhodes N."/>
            <person name="Thang M."/>
        </authorList>
    </citation>
    <scope>NUCLEOTIDE SEQUENCE</scope>
</reference>
<proteinExistence type="inferred from homology"/>
<reference evidence="4" key="2">
    <citation type="submission" date="2024-04" db="EMBL/GenBank/DDBJ databases">
        <authorList>
            <person name="Chen Y."/>
            <person name="Shah S."/>
            <person name="Dougan E. K."/>
            <person name="Thang M."/>
            <person name="Chan C."/>
        </authorList>
    </citation>
    <scope>NUCLEOTIDE SEQUENCE [LARGE SCALE GENOMIC DNA]</scope>
</reference>
<comment type="caution">
    <text evidence="3">The sequence shown here is derived from an EMBL/GenBank/DDBJ whole genome shotgun (WGS) entry which is preliminary data.</text>
</comment>
<dbReference type="PANTHER" id="PTHR21184">
    <property type="entry name" value="MENORIN (DENDRITIC BRANCHING PROTEIN)"/>
    <property type="match status" value="1"/>
</dbReference>
<dbReference type="EMBL" id="CAMXCT010005691">
    <property type="protein sequence ID" value="CAI4013058.1"/>
    <property type="molecule type" value="Genomic_DNA"/>
</dbReference>
<comment type="similarity">
    <text evidence="1">Belongs to the menorin family.</text>
</comment>
<dbReference type="InterPro" id="IPR019356">
    <property type="entry name" value="Menorin_dom"/>
</dbReference>
<accession>A0A9P1DMZ4</accession>
<dbReference type="PANTHER" id="PTHR21184:SF6">
    <property type="entry name" value="CONSERVED PLASMA MEMBRANE PROTEIN"/>
    <property type="match status" value="1"/>
</dbReference>
<dbReference type="Pfam" id="PF10223">
    <property type="entry name" value="Menorin_N"/>
    <property type="match status" value="1"/>
</dbReference>
<dbReference type="AlphaFoldDB" id="A0A9P1DMZ4"/>
<evidence type="ECO:0000259" key="2">
    <source>
        <dbReference type="Pfam" id="PF10223"/>
    </source>
</evidence>